<dbReference type="EMBL" id="JACOOJ010000007">
    <property type="protein sequence ID" value="MBC5632335.1"/>
    <property type="molecule type" value="Genomic_DNA"/>
</dbReference>
<keyword evidence="2" id="KW-1185">Reference proteome</keyword>
<reference evidence="1 2" key="1">
    <citation type="submission" date="2020-08" db="EMBL/GenBank/DDBJ databases">
        <title>Genome public.</title>
        <authorList>
            <person name="Liu C."/>
            <person name="Sun Q."/>
        </authorList>
    </citation>
    <scope>NUCLEOTIDE SEQUENCE [LARGE SCALE GENOMIC DNA]</scope>
    <source>
        <strain evidence="1 2">NSJ-79</strain>
    </source>
</reference>
<dbReference type="Proteomes" id="UP000651475">
    <property type="component" value="Unassembled WGS sequence"/>
</dbReference>
<name>A0ABR7DLM8_9BACT</name>
<dbReference type="RefSeq" id="WP_186929105.1">
    <property type="nucleotide sequence ID" value="NZ_JACOOJ010000007.1"/>
</dbReference>
<comment type="caution">
    <text evidence="1">The sequence shown here is derived from an EMBL/GenBank/DDBJ whole genome shotgun (WGS) entry which is preliminary data.</text>
</comment>
<gene>
    <name evidence="1" type="ORF">H8S65_06075</name>
</gene>
<accession>A0ABR7DLM8</accession>
<dbReference type="Pfam" id="PF17170">
    <property type="entry name" value="DUF5128"/>
    <property type="match status" value="1"/>
</dbReference>
<organism evidence="1 2">
    <name type="scientific">Parabacteroides hominis</name>
    <dbReference type="NCBI Taxonomy" id="2763057"/>
    <lineage>
        <taxon>Bacteria</taxon>
        <taxon>Pseudomonadati</taxon>
        <taxon>Bacteroidota</taxon>
        <taxon>Bacteroidia</taxon>
        <taxon>Bacteroidales</taxon>
        <taxon>Tannerellaceae</taxon>
        <taxon>Parabacteroides</taxon>
    </lineage>
</organism>
<evidence type="ECO:0000313" key="1">
    <source>
        <dbReference type="EMBL" id="MBC5632335.1"/>
    </source>
</evidence>
<protein>
    <submittedName>
        <fullName evidence="1">6-bladed beta-propeller</fullName>
    </submittedName>
</protein>
<proteinExistence type="predicted"/>
<evidence type="ECO:0000313" key="2">
    <source>
        <dbReference type="Proteomes" id="UP000651475"/>
    </source>
</evidence>
<sequence>MKAKNIILLTALLVMGSQSISPQTKGGGLPVFDFTKDYPQKKMLLQDITDIEYIPLETSDDILLGDQSVLSAVTDKYILLHEYIRGDIFVFDRTTGKLYSHFNHKGQGGMEYNWINAGTILDERKEEIYVCSQSVQVYSLKGEYKRTLKIRTYGKEMSIFDFDDESLLIYEGVIIEPGREDKTKKEPYHLVSKNDGSLISALDLYFPKRYSNKIAQHLDGNMWRSYVLSYPKNVHDGSDLIIADISSDTIYRLSPGKGLIPLLTRKPSVHASEPRNIWMPLVITDKFMQIGKFLLDFNARGGKIPVFMYDFKTGEISRISILDAEFAVKPYGLGEWDISTFPAIAKNMTAELVQAPVMIEAYQKKRLKGNGNKVAKGLIEDDNPVVRIIKFK</sequence>